<keyword evidence="5 7" id="KW-0472">Membrane</keyword>
<dbReference type="eggNOG" id="COG1289">
    <property type="taxonomic scope" value="Bacteria"/>
</dbReference>
<dbReference type="RefSeq" id="WP_009285257.1">
    <property type="nucleotide sequence ID" value="NZ_CAIT01000009.1"/>
</dbReference>
<feature type="transmembrane region" description="Helical" evidence="7">
    <location>
        <begin position="418"/>
        <end position="436"/>
    </location>
</feature>
<feature type="transmembrane region" description="Helical" evidence="7">
    <location>
        <begin position="98"/>
        <end position="129"/>
    </location>
</feature>
<feature type="transmembrane region" description="Helical" evidence="7">
    <location>
        <begin position="21"/>
        <end position="48"/>
    </location>
</feature>
<name>I2GS14_9BACT</name>
<feature type="transmembrane region" description="Helical" evidence="7">
    <location>
        <begin position="141"/>
        <end position="160"/>
    </location>
</feature>
<dbReference type="InterPro" id="IPR032692">
    <property type="entry name" value="YccS_N"/>
</dbReference>
<comment type="subcellular location">
    <subcellularLocation>
        <location evidence="1">Cell membrane</location>
        <topology evidence="1">Multi-pass membrane protein</topology>
    </subcellularLocation>
</comment>
<comment type="similarity">
    <text evidence="6">Belongs to the YccS/YhfK family.</text>
</comment>
<evidence type="ECO:0000256" key="4">
    <source>
        <dbReference type="ARBA" id="ARBA00022989"/>
    </source>
</evidence>
<reference evidence="10 11" key="1">
    <citation type="journal article" date="2012" name="J. Bacteriol.">
        <title>Genome Sequence of the Filamentous Bacterium Fibrisoma limi BUZ 3T.</title>
        <authorList>
            <person name="Filippini M."/>
            <person name="Qi W."/>
            <person name="Jaenicke S."/>
            <person name="Goesmann A."/>
            <person name="Smits T.H."/>
            <person name="Bagheri H.C."/>
        </authorList>
    </citation>
    <scope>NUCLEOTIDE SEQUENCE [LARGE SCALE GENOMIC DNA]</scope>
    <source>
        <strain evidence="11">BUZ 3T</strain>
    </source>
</reference>
<feature type="domain" description="Integral membrane protein YccS N-terminal" evidence="8">
    <location>
        <begin position="69"/>
        <end position="345"/>
    </location>
</feature>
<evidence type="ECO:0000256" key="6">
    <source>
        <dbReference type="ARBA" id="ARBA00043993"/>
    </source>
</evidence>
<dbReference type="OrthoDB" id="8670769at2"/>
<evidence type="ECO:0000313" key="11">
    <source>
        <dbReference type="Proteomes" id="UP000009309"/>
    </source>
</evidence>
<protein>
    <submittedName>
        <fullName evidence="10">Inner membrane protein yccS</fullName>
    </submittedName>
</protein>
<feature type="transmembrane region" description="Helical" evidence="7">
    <location>
        <begin position="68"/>
        <end position="86"/>
    </location>
</feature>
<dbReference type="EMBL" id="CAIT01000009">
    <property type="protein sequence ID" value="CCH56692.1"/>
    <property type="molecule type" value="Genomic_DNA"/>
</dbReference>
<evidence type="ECO:0000259" key="8">
    <source>
        <dbReference type="Pfam" id="PF12805"/>
    </source>
</evidence>
<evidence type="ECO:0000256" key="3">
    <source>
        <dbReference type="ARBA" id="ARBA00022692"/>
    </source>
</evidence>
<dbReference type="STRING" id="1185876.BN8_06075"/>
<evidence type="ECO:0000259" key="9">
    <source>
        <dbReference type="Pfam" id="PF13515"/>
    </source>
</evidence>
<keyword evidence="4 7" id="KW-1133">Transmembrane helix</keyword>
<keyword evidence="11" id="KW-1185">Reference proteome</keyword>
<sequence>MKEQLRKIRYFLFGQHFSDGVRITLAILIPAMVLSQFGLFDIGLTISLGALSVSIVDSPGPVTHKRNAMLVCCLMAALVAIITGFARMNTWVLGAEILLLSFMLSMLGVYGTRATAIGTAALLIMILVMDRPLSFIAVWRFGALVLAGGLWYMLISLSFFQVLPYRASQQALGECIHEIAKLLSIKADFYSVQTSLDEDYKKLFAQQVVVSEKQDAVRELLFKSRQIVQESTPTGRRLVLTFVDVMDLYEQIVAFYYDYADLRERFGATGILDDISRIIHRIAIEMDYVGLAVQANRPRQSRLDLGRDLERLKGKVDTIEATAKDSHTLVLKKILVSLRNVDQRLSSILRYTTRSIDTQPDDYDLEYDRFITHQTVSVTTIRNNLTLTSSIFRHSVRMSLACLVGFIIAKLSDYGTHSYWILLTITVILKPGFSLSKQRNYERLMGTLAGGAIGVAVLLTISNQTVLFLIMLVLMIGTFSFQRTNYIVMVVLMTPYILILFTLLGMGGLRIVEERVLDTLIGSAIAFAASYFLFPRWESQQLKEFLRDVLKANLNYLRILADGLSGRTITETEYKLARKDVYVSSANLSAAFQRMTSEPRSKQWHQNEVNEFVVLNHILSANVATIASTLLTEQTLIGHSEELLRLVRRAIVALEESLRKLGSSVEASLSDSSAIELEHKDYLSKPTNDPLLKSQLEFIQRVSYDIGRLTDTILV</sequence>
<organism evidence="10 11">
    <name type="scientific">Fibrisoma limi BUZ 3</name>
    <dbReference type="NCBI Taxonomy" id="1185876"/>
    <lineage>
        <taxon>Bacteria</taxon>
        <taxon>Pseudomonadati</taxon>
        <taxon>Bacteroidota</taxon>
        <taxon>Cytophagia</taxon>
        <taxon>Cytophagales</taxon>
        <taxon>Spirosomataceae</taxon>
        <taxon>Fibrisoma</taxon>
    </lineage>
</organism>
<dbReference type="PANTHER" id="PTHR30509:SF9">
    <property type="entry name" value="MULTIDRUG RESISTANCE PROTEIN MDTO"/>
    <property type="match status" value="1"/>
</dbReference>
<evidence type="ECO:0000256" key="7">
    <source>
        <dbReference type="SAM" id="Phobius"/>
    </source>
</evidence>
<evidence type="ECO:0000256" key="1">
    <source>
        <dbReference type="ARBA" id="ARBA00004651"/>
    </source>
</evidence>
<feature type="transmembrane region" description="Helical" evidence="7">
    <location>
        <begin position="448"/>
        <end position="474"/>
    </location>
</feature>
<dbReference type="PANTHER" id="PTHR30509">
    <property type="entry name" value="P-HYDROXYBENZOIC ACID EFFLUX PUMP SUBUNIT-RELATED"/>
    <property type="match status" value="1"/>
</dbReference>
<feature type="domain" description="Integral membrane bound transporter" evidence="9">
    <location>
        <begin position="407"/>
        <end position="528"/>
    </location>
</feature>
<evidence type="ECO:0000256" key="2">
    <source>
        <dbReference type="ARBA" id="ARBA00022475"/>
    </source>
</evidence>
<dbReference type="AlphaFoldDB" id="I2GS14"/>
<gene>
    <name evidence="10" type="ORF">BN8_06075</name>
</gene>
<evidence type="ECO:0000313" key="10">
    <source>
        <dbReference type="EMBL" id="CCH56692.1"/>
    </source>
</evidence>
<dbReference type="Pfam" id="PF13515">
    <property type="entry name" value="FUSC_2"/>
    <property type="match status" value="1"/>
</dbReference>
<accession>I2GS14</accession>
<dbReference type="GO" id="GO:0005886">
    <property type="term" value="C:plasma membrane"/>
    <property type="evidence" value="ECO:0007669"/>
    <property type="project" value="UniProtKB-SubCell"/>
</dbReference>
<feature type="transmembrane region" description="Helical" evidence="7">
    <location>
        <begin position="486"/>
        <end position="504"/>
    </location>
</feature>
<keyword evidence="2" id="KW-1003">Cell membrane</keyword>
<dbReference type="InterPro" id="IPR049453">
    <property type="entry name" value="Memb_transporter_dom"/>
</dbReference>
<dbReference type="Proteomes" id="UP000009309">
    <property type="component" value="Unassembled WGS sequence"/>
</dbReference>
<proteinExistence type="inferred from homology"/>
<feature type="transmembrane region" description="Helical" evidence="7">
    <location>
        <begin position="516"/>
        <end position="534"/>
    </location>
</feature>
<evidence type="ECO:0000256" key="5">
    <source>
        <dbReference type="ARBA" id="ARBA00023136"/>
    </source>
</evidence>
<dbReference type="Pfam" id="PF12805">
    <property type="entry name" value="FUSC-like"/>
    <property type="match status" value="1"/>
</dbReference>
<keyword evidence="3 7" id="KW-0812">Transmembrane</keyword>
<comment type="caution">
    <text evidence="10">The sequence shown here is derived from an EMBL/GenBank/DDBJ whole genome shotgun (WGS) entry which is preliminary data.</text>
</comment>